<name>A0AAV4WZ01_CAEEX</name>
<gene>
    <name evidence="2" type="ORF">CEXT_470831</name>
</gene>
<evidence type="ECO:0000256" key="1">
    <source>
        <dbReference type="SAM" id="MobiDB-lite"/>
    </source>
</evidence>
<dbReference type="Proteomes" id="UP001054945">
    <property type="component" value="Unassembled WGS sequence"/>
</dbReference>
<feature type="region of interest" description="Disordered" evidence="1">
    <location>
        <begin position="1"/>
        <end position="25"/>
    </location>
</feature>
<comment type="caution">
    <text evidence="2">The sequence shown here is derived from an EMBL/GenBank/DDBJ whole genome shotgun (WGS) entry which is preliminary data.</text>
</comment>
<evidence type="ECO:0000313" key="2">
    <source>
        <dbReference type="EMBL" id="GIY86984.1"/>
    </source>
</evidence>
<keyword evidence="3" id="KW-1185">Reference proteome</keyword>
<protein>
    <submittedName>
        <fullName evidence="2">Uncharacterized protein</fullName>
    </submittedName>
</protein>
<evidence type="ECO:0000313" key="3">
    <source>
        <dbReference type="Proteomes" id="UP001054945"/>
    </source>
</evidence>
<dbReference type="EMBL" id="BPLR01016865">
    <property type="protein sequence ID" value="GIY86984.1"/>
    <property type="molecule type" value="Genomic_DNA"/>
</dbReference>
<organism evidence="2 3">
    <name type="scientific">Caerostris extrusa</name>
    <name type="common">Bark spider</name>
    <name type="synonym">Caerostris bankana</name>
    <dbReference type="NCBI Taxonomy" id="172846"/>
    <lineage>
        <taxon>Eukaryota</taxon>
        <taxon>Metazoa</taxon>
        <taxon>Ecdysozoa</taxon>
        <taxon>Arthropoda</taxon>
        <taxon>Chelicerata</taxon>
        <taxon>Arachnida</taxon>
        <taxon>Araneae</taxon>
        <taxon>Araneomorphae</taxon>
        <taxon>Entelegynae</taxon>
        <taxon>Araneoidea</taxon>
        <taxon>Araneidae</taxon>
        <taxon>Caerostris</taxon>
    </lineage>
</organism>
<dbReference type="AlphaFoldDB" id="A0AAV4WZ01"/>
<reference evidence="2 3" key="1">
    <citation type="submission" date="2021-06" db="EMBL/GenBank/DDBJ databases">
        <title>Caerostris extrusa draft genome.</title>
        <authorList>
            <person name="Kono N."/>
            <person name="Arakawa K."/>
        </authorList>
    </citation>
    <scope>NUCLEOTIDE SEQUENCE [LARGE SCALE GENOMIC DNA]</scope>
</reference>
<accession>A0AAV4WZ01</accession>
<proteinExistence type="predicted"/>
<sequence length="82" mass="9202">MTTSGRHRSIYKEDGHQLPPTTQNPLCHQNRSLKSPCGKKQGYHLSAPFCLVLDALGFISPGCCDYKERLTLRQIIVHPPTI</sequence>